<keyword evidence="3" id="KW-1185">Reference proteome</keyword>
<reference evidence="3" key="1">
    <citation type="journal article" date="2019" name="Int. J. Syst. Evol. Microbiol.">
        <title>The Global Catalogue of Microorganisms (GCM) 10K type strain sequencing project: providing services to taxonomists for standard genome sequencing and annotation.</title>
        <authorList>
            <consortium name="The Broad Institute Genomics Platform"/>
            <consortium name="The Broad Institute Genome Sequencing Center for Infectious Disease"/>
            <person name="Wu L."/>
            <person name="Ma J."/>
        </authorList>
    </citation>
    <scope>NUCLEOTIDE SEQUENCE [LARGE SCALE GENOMIC DNA]</scope>
    <source>
        <strain evidence="3">CGMCC 1.14966</strain>
    </source>
</reference>
<name>A0ABQ2ADX0_9BACT</name>
<accession>A0ABQ2ADX0</accession>
<gene>
    <name evidence="2" type="ORF">GCM10011495_34950</name>
</gene>
<evidence type="ECO:0000313" key="3">
    <source>
        <dbReference type="Proteomes" id="UP000637774"/>
    </source>
</evidence>
<proteinExistence type="predicted"/>
<dbReference type="Proteomes" id="UP000637774">
    <property type="component" value="Unassembled WGS sequence"/>
</dbReference>
<evidence type="ECO:0000256" key="1">
    <source>
        <dbReference type="SAM" id="MobiDB-lite"/>
    </source>
</evidence>
<comment type="caution">
    <text evidence="2">The sequence shown here is derived from an EMBL/GenBank/DDBJ whole genome shotgun (WGS) entry which is preliminary data.</text>
</comment>
<dbReference type="EMBL" id="BMGY01000048">
    <property type="protein sequence ID" value="GGH90021.1"/>
    <property type="molecule type" value="Genomic_DNA"/>
</dbReference>
<sequence>MYVPTTPSTPLLEKGQVEVTAGLRGLRYAEVGAAWSPLPHVLVTGELAADIAKSTASTTNSQGVTENYSDSHRQGGMGLGLYRPTSTTRRTYLAVMGGIGWGHTNFFAFDDYKPASVFFPFPLPTRQGVYDAKYRRYYGQLYLASPPDNDGPQYGASLRSVWVDYTKLTYADQPIVPSNRLFVEPSVFLRFGHGALRWYTTAGYSLPINRDPANPANGRTSSRSYLLSGGIILRPDLLKRPRD</sequence>
<evidence type="ECO:0008006" key="4">
    <source>
        <dbReference type="Google" id="ProtNLM"/>
    </source>
</evidence>
<feature type="region of interest" description="Disordered" evidence="1">
    <location>
        <begin position="55"/>
        <end position="77"/>
    </location>
</feature>
<protein>
    <recommendedName>
        <fullName evidence="4">Bacterial surface antigen (D15) domain-containing protein</fullName>
    </recommendedName>
</protein>
<evidence type="ECO:0000313" key="2">
    <source>
        <dbReference type="EMBL" id="GGH90021.1"/>
    </source>
</evidence>
<feature type="compositionally biased region" description="Polar residues" evidence="1">
    <location>
        <begin position="55"/>
        <end position="68"/>
    </location>
</feature>
<organism evidence="2 3">
    <name type="scientific">Hymenobacter frigidus</name>
    <dbReference type="NCBI Taxonomy" id="1524095"/>
    <lineage>
        <taxon>Bacteria</taxon>
        <taxon>Pseudomonadati</taxon>
        <taxon>Bacteroidota</taxon>
        <taxon>Cytophagia</taxon>
        <taxon>Cytophagales</taxon>
        <taxon>Hymenobacteraceae</taxon>
        <taxon>Hymenobacter</taxon>
    </lineage>
</organism>